<accession>A0AAE0W083</accession>
<comment type="caution">
    <text evidence="3">The sequence shown here is derived from an EMBL/GenBank/DDBJ whole genome shotgun (WGS) entry which is preliminary data.</text>
</comment>
<reference evidence="3" key="3">
    <citation type="submission" date="2023-05" db="EMBL/GenBank/DDBJ databases">
        <authorList>
            <person name="Smith C.H."/>
        </authorList>
    </citation>
    <scope>NUCLEOTIDE SEQUENCE</scope>
    <source>
        <strain evidence="3">CHS0354</strain>
        <tissue evidence="3">Mantle</tissue>
    </source>
</reference>
<evidence type="ECO:0000256" key="1">
    <source>
        <dbReference type="SAM" id="MobiDB-lite"/>
    </source>
</evidence>
<evidence type="ECO:0000313" key="3">
    <source>
        <dbReference type="EMBL" id="KAK3596339.1"/>
    </source>
</evidence>
<evidence type="ECO:0000313" key="4">
    <source>
        <dbReference type="Proteomes" id="UP001195483"/>
    </source>
</evidence>
<protein>
    <submittedName>
        <fullName evidence="3">Uncharacterized protein</fullName>
    </submittedName>
</protein>
<feature type="compositionally biased region" description="Polar residues" evidence="1">
    <location>
        <begin position="334"/>
        <end position="346"/>
    </location>
</feature>
<sequence>MSASDMAFAKVFILVIFFLTECNFCFGYVQNRIKREDANDESDFSELFNAFLNNLFGGQNSTSNATVPVTTETNWPQQSARYPSTRVASGEDFTSTSKSETQQPHTDYTTVTTLSSEEKMCLLDPILQNFCTITEELTDVSFFDLYSLLFSDTVLDGLLVDCRPGDWCLRNRFNYWDALIMEKVDMVMNSAISAAICEPGIKQCLDAVTENYSNCSVYSTMRFTAESIDLLCQIKKDKTPGEECYKRVLATLHISLADLSRELGENFRDSAVDNICQTSKYEMTKNYVCMTESCPYQSDVLSSFPSWGWFIGDVPTITYECRIKTTCEALNQVGSTENPSYSSSKVITPDESDDAPSDYDEYYNDMRERTTAAATSIEYASTRKNAEEIGSDQVHVIWIYDSDVKMMIGISMATIVTLIVMAASFCICWRRRHLLAVNKDGYTQLLSEDNES</sequence>
<keyword evidence="2" id="KW-0472">Membrane</keyword>
<organism evidence="3 4">
    <name type="scientific">Potamilus streckersoni</name>
    <dbReference type="NCBI Taxonomy" id="2493646"/>
    <lineage>
        <taxon>Eukaryota</taxon>
        <taxon>Metazoa</taxon>
        <taxon>Spiralia</taxon>
        <taxon>Lophotrochozoa</taxon>
        <taxon>Mollusca</taxon>
        <taxon>Bivalvia</taxon>
        <taxon>Autobranchia</taxon>
        <taxon>Heteroconchia</taxon>
        <taxon>Palaeoheterodonta</taxon>
        <taxon>Unionida</taxon>
        <taxon>Unionoidea</taxon>
        <taxon>Unionidae</taxon>
        <taxon>Ambleminae</taxon>
        <taxon>Lampsilini</taxon>
        <taxon>Potamilus</taxon>
    </lineage>
</organism>
<name>A0AAE0W083_9BIVA</name>
<proteinExistence type="predicted"/>
<feature type="transmembrane region" description="Helical" evidence="2">
    <location>
        <begin position="406"/>
        <end position="429"/>
    </location>
</feature>
<gene>
    <name evidence="3" type="ORF">CHS0354_038739</name>
</gene>
<dbReference type="Proteomes" id="UP001195483">
    <property type="component" value="Unassembled WGS sequence"/>
</dbReference>
<feature type="region of interest" description="Disordered" evidence="1">
    <location>
        <begin position="334"/>
        <end position="355"/>
    </location>
</feature>
<dbReference type="EMBL" id="JAEAOA010002252">
    <property type="protein sequence ID" value="KAK3596339.1"/>
    <property type="molecule type" value="Genomic_DNA"/>
</dbReference>
<feature type="transmembrane region" description="Helical" evidence="2">
    <location>
        <begin position="7"/>
        <end position="29"/>
    </location>
</feature>
<reference evidence="3" key="1">
    <citation type="journal article" date="2021" name="Genome Biol. Evol.">
        <title>A High-Quality Reference Genome for a Parasitic Bivalve with Doubly Uniparental Inheritance (Bivalvia: Unionida).</title>
        <authorList>
            <person name="Smith C.H."/>
        </authorList>
    </citation>
    <scope>NUCLEOTIDE SEQUENCE</scope>
    <source>
        <strain evidence="3">CHS0354</strain>
    </source>
</reference>
<feature type="compositionally biased region" description="Polar residues" evidence="1">
    <location>
        <begin position="92"/>
        <end position="107"/>
    </location>
</feature>
<evidence type="ECO:0000256" key="2">
    <source>
        <dbReference type="SAM" id="Phobius"/>
    </source>
</evidence>
<reference evidence="3" key="2">
    <citation type="journal article" date="2021" name="Genome Biol. Evol.">
        <title>Developing a high-quality reference genome for a parasitic bivalve with doubly uniparental inheritance (Bivalvia: Unionida).</title>
        <authorList>
            <person name="Smith C.H."/>
        </authorList>
    </citation>
    <scope>NUCLEOTIDE SEQUENCE</scope>
    <source>
        <strain evidence="3">CHS0354</strain>
        <tissue evidence="3">Mantle</tissue>
    </source>
</reference>
<keyword evidence="4" id="KW-1185">Reference proteome</keyword>
<dbReference type="AlphaFoldDB" id="A0AAE0W083"/>
<keyword evidence="2" id="KW-0812">Transmembrane</keyword>
<keyword evidence="2" id="KW-1133">Transmembrane helix</keyword>
<feature type="region of interest" description="Disordered" evidence="1">
    <location>
        <begin position="80"/>
        <end position="107"/>
    </location>
</feature>